<evidence type="ECO:0000313" key="1">
    <source>
        <dbReference type="EMBL" id="CEM50126.1"/>
    </source>
</evidence>
<accession>A0A0G4I005</accession>
<name>A0A0G4I005_9ALVE</name>
<organism evidence="1">
    <name type="scientific">Chromera velia CCMP2878</name>
    <dbReference type="NCBI Taxonomy" id="1169474"/>
    <lineage>
        <taxon>Eukaryota</taxon>
        <taxon>Sar</taxon>
        <taxon>Alveolata</taxon>
        <taxon>Colpodellida</taxon>
        <taxon>Chromeraceae</taxon>
        <taxon>Chromera</taxon>
    </lineage>
</organism>
<dbReference type="VEuPathDB" id="CryptoDB:Cvel_9818"/>
<dbReference type="AlphaFoldDB" id="A0A0G4I005"/>
<reference evidence="1" key="1">
    <citation type="submission" date="2014-11" db="EMBL/GenBank/DDBJ databases">
        <authorList>
            <person name="Otto D Thomas"/>
            <person name="Naeem Raeece"/>
        </authorList>
    </citation>
    <scope>NUCLEOTIDE SEQUENCE</scope>
</reference>
<dbReference type="EMBL" id="CDMZ01004560">
    <property type="protein sequence ID" value="CEM50126.1"/>
    <property type="molecule type" value="Genomic_DNA"/>
</dbReference>
<proteinExistence type="predicted"/>
<gene>
    <name evidence="1" type="ORF">Cvel_9818</name>
</gene>
<sequence length="181" mass="19791">MSRNQCSESHFLIIELHLLLRKRSAAFNLIQNDQGTFTPSSLLRCSCVEFYLPPLDTACPGSLTMSRSQQSVRIGVTFAVPGKETHVNPKQAKEIKKQVKALIREKTGYDAQDVRIDGYSHHAESLFVRAQATFAVKTFEDASKSLMSQDPGRGNLGLISGFEHLGLGVVTVRNGDGGPDG</sequence>
<protein>
    <submittedName>
        <fullName evidence="1">Uncharacterized protein</fullName>
    </submittedName>
</protein>